<reference evidence="2 3" key="1">
    <citation type="submission" date="2024-10" db="EMBL/GenBank/DDBJ databases">
        <authorList>
            <person name="Lu C.-H."/>
        </authorList>
    </citation>
    <scope>NUCLEOTIDE SEQUENCE [LARGE SCALE GENOMIC DNA]</scope>
    <source>
        <strain evidence="2 3">22ZTDG03-2</strain>
    </source>
</reference>
<dbReference type="InterPro" id="IPR014944">
    <property type="entry name" value="Toxin_SymE-like"/>
</dbReference>
<accession>A0ABW8G9E5</accession>
<name>A0ABW8G9E5_9GAMM</name>
<evidence type="ECO:0000259" key="1">
    <source>
        <dbReference type="Pfam" id="PF08845"/>
    </source>
</evidence>
<evidence type="ECO:0000313" key="3">
    <source>
        <dbReference type="Proteomes" id="UP001617689"/>
    </source>
</evidence>
<dbReference type="EMBL" id="JBIXLL010000004">
    <property type="protein sequence ID" value="MFJ5429298.1"/>
    <property type="molecule type" value="Genomic_DNA"/>
</dbReference>
<dbReference type="RefSeq" id="WP_400395526.1">
    <property type="nucleotide sequence ID" value="NZ_JBIXLL010000004.1"/>
</dbReference>
<comment type="caution">
    <text evidence="2">The sequence shown here is derived from an EMBL/GenBank/DDBJ whole genome shotgun (WGS) entry which is preliminary data.</text>
</comment>
<dbReference type="Pfam" id="PF08845">
    <property type="entry name" value="SymE_toxin"/>
    <property type="match status" value="1"/>
</dbReference>
<proteinExistence type="predicted"/>
<sequence length="72" mass="7910">MAERHSTPTQGILRTDRQVIVGYRPQQGDTSTPKIILCGKWLREAGFETGQNVTVKIADGCLTLLPVIESDV</sequence>
<feature type="domain" description="Toxin SymE-like" evidence="1">
    <location>
        <begin position="17"/>
        <end position="64"/>
    </location>
</feature>
<organism evidence="2 3">
    <name type="scientific">Pectobacterium actinidiae</name>
    <dbReference type="NCBI Taxonomy" id="1507808"/>
    <lineage>
        <taxon>Bacteria</taxon>
        <taxon>Pseudomonadati</taxon>
        <taxon>Pseudomonadota</taxon>
        <taxon>Gammaproteobacteria</taxon>
        <taxon>Enterobacterales</taxon>
        <taxon>Pectobacteriaceae</taxon>
        <taxon>Pectobacterium</taxon>
    </lineage>
</organism>
<gene>
    <name evidence="2" type="ORF">ACIPUP_09025</name>
</gene>
<protein>
    <submittedName>
        <fullName evidence="2">SymE family type I addiction module toxin</fullName>
    </submittedName>
</protein>
<dbReference type="Proteomes" id="UP001617689">
    <property type="component" value="Unassembled WGS sequence"/>
</dbReference>
<evidence type="ECO:0000313" key="2">
    <source>
        <dbReference type="EMBL" id="MFJ5429298.1"/>
    </source>
</evidence>
<keyword evidence="3" id="KW-1185">Reference proteome</keyword>